<comment type="subcellular location">
    <subcellularLocation>
        <location evidence="1">Membrane</location>
        <topology evidence="1">Single-pass membrane protein</topology>
    </subcellularLocation>
</comment>
<dbReference type="AlphaFoldDB" id="A0A1E3NH78"/>
<reference evidence="6 7" key="1">
    <citation type="journal article" date="2016" name="Proc. Natl. Acad. Sci. U.S.A.">
        <title>Comparative genomics of biotechnologically important yeasts.</title>
        <authorList>
            <person name="Riley R."/>
            <person name="Haridas S."/>
            <person name="Wolfe K.H."/>
            <person name="Lopes M.R."/>
            <person name="Hittinger C.T."/>
            <person name="Goeker M."/>
            <person name="Salamov A.A."/>
            <person name="Wisecaver J.H."/>
            <person name="Long T.M."/>
            <person name="Calvey C.H."/>
            <person name="Aerts A.L."/>
            <person name="Barry K.W."/>
            <person name="Choi C."/>
            <person name="Clum A."/>
            <person name="Coughlan A.Y."/>
            <person name="Deshpande S."/>
            <person name="Douglass A.P."/>
            <person name="Hanson S.J."/>
            <person name="Klenk H.-P."/>
            <person name="LaButti K.M."/>
            <person name="Lapidus A."/>
            <person name="Lindquist E.A."/>
            <person name="Lipzen A.M."/>
            <person name="Meier-Kolthoff J.P."/>
            <person name="Ohm R.A."/>
            <person name="Otillar R.P."/>
            <person name="Pangilinan J.L."/>
            <person name="Peng Y."/>
            <person name="Rokas A."/>
            <person name="Rosa C.A."/>
            <person name="Scheuner C."/>
            <person name="Sibirny A.A."/>
            <person name="Slot J.C."/>
            <person name="Stielow J.B."/>
            <person name="Sun H."/>
            <person name="Kurtzman C.P."/>
            <person name="Blackwell M."/>
            <person name="Grigoriev I.V."/>
            <person name="Jeffries T.W."/>
        </authorList>
    </citation>
    <scope>NUCLEOTIDE SEQUENCE [LARGE SCALE GENOMIC DNA]</scope>
    <source>
        <strain evidence="6 7">NRRL Y-2026</strain>
    </source>
</reference>
<evidence type="ECO:0000256" key="3">
    <source>
        <dbReference type="ARBA" id="ARBA00022989"/>
    </source>
</evidence>
<accession>A0A1E3NH78</accession>
<sequence length="845" mass="97344">MYGEQYSSSNILRSLPFRSPLALLLTPPEILDQSLMHKSNAAESVINSLSQKLFEQKEVENSSWKLTTGFHNNRLTEGSDEISVYTKKRQTEHIYDPRITMAVYLHHLQEQHSSGQSSIPFSWEDWVDLSYLNRFLNGKSRSCASFLTDYEISLKYEMNDSLPSTEYANRSFCLDNIDYLKTHNGKYKDEKLLPGFNFMQRINEKSNFIGKIFNAKSFILSYAPTPSLIYFLNENGTYYKTKPYQATSMMQNGLFESFTDKSTFNGFNPVEELGKLGDKYLTHNENDFAIQLLKTKNFQLNIPEGNFYLDTDEHFADLYNKDFSLLEDNEKRFLESVNYSKAADAEDVKKYFKEVNILWPASYNAHKLKENGGHYDARFFSGFVTEMPLSDFTFHSPYYTPEELDRKPLDNPTSRRTIILSHLLHTLLTATFHDGLYMFPAHGSLLSWYFTSMSFPYDGDGDVQMPVTDLAEFCLRYNNSLIVQNPKYGMGKYYIDCTSSLTHRGKETGTNNIDARVIDVDTGMFVDVTGIGVSADRLTAPGMNKLDGWIPKQVKSKYPLSKVDSRRGRRQGALASNKFKHEGVKSIQKAEAEDKETVNKVLKIHSENRIYNCRNDHYYTYEQLSPVRLSLFEGAPTFVPASKKSLTSILEQEYSPLSLRRVAWDDWVFLKPLKMWVHADDVHWACVVNNLQPTTAVGKSKNKRKAKGNKKNVKGVNVVGCYIGNEATIISEMIKSSLYEITSEEVLKHRDERRPSMNIVEEFYHDNLYNSVHSTEMAIYYSDWEWKSPSIHDYHGMPTKWKDLAQWMLRDHPPPRIPMLDYLSYVEVADQGKEVVVSTSNYTGI</sequence>
<dbReference type="STRING" id="763406.A0A1E3NH78"/>
<evidence type="ECO:0000313" key="7">
    <source>
        <dbReference type="Proteomes" id="UP000094455"/>
    </source>
</evidence>
<dbReference type="PANTHER" id="PTHR15407:SF28">
    <property type="entry name" value="RIBITOL-5-PHOSPHATE TRANSFERASE FKTN"/>
    <property type="match status" value="1"/>
</dbReference>
<dbReference type="RefSeq" id="XP_019016613.1">
    <property type="nucleotide sequence ID" value="XM_019164363.1"/>
</dbReference>
<dbReference type="InterPro" id="IPR009644">
    <property type="entry name" value="FKTN/MNN4/W02B3.4-1"/>
</dbReference>
<dbReference type="PANTHER" id="PTHR15407">
    <property type="entry name" value="FUKUTIN-RELATED"/>
    <property type="match status" value="1"/>
</dbReference>
<dbReference type="GO" id="GO:0016020">
    <property type="term" value="C:membrane"/>
    <property type="evidence" value="ECO:0007669"/>
    <property type="project" value="UniProtKB-SubCell"/>
</dbReference>
<dbReference type="EMBL" id="KV454004">
    <property type="protein sequence ID" value="ODQ45500.1"/>
    <property type="molecule type" value="Genomic_DNA"/>
</dbReference>
<evidence type="ECO:0000259" key="5">
    <source>
        <dbReference type="Pfam" id="PF04991"/>
    </source>
</evidence>
<dbReference type="Proteomes" id="UP000094455">
    <property type="component" value="Unassembled WGS sequence"/>
</dbReference>
<dbReference type="Pfam" id="PF04991">
    <property type="entry name" value="LicD"/>
    <property type="match status" value="1"/>
</dbReference>
<feature type="domain" description="LicD/FKTN/FKRP nucleotidyltransferase" evidence="5">
    <location>
        <begin position="436"/>
        <end position="654"/>
    </location>
</feature>
<dbReference type="InterPro" id="IPR007074">
    <property type="entry name" value="LicD/FKTN/FKRP_NTP_transf"/>
</dbReference>
<protein>
    <recommendedName>
        <fullName evidence="5">LicD/FKTN/FKRP nucleotidyltransferase domain-containing protein</fullName>
    </recommendedName>
</protein>
<dbReference type="OrthoDB" id="444255at2759"/>
<name>A0A1E3NH78_9ASCO</name>
<keyword evidence="4" id="KW-0472">Membrane</keyword>
<evidence type="ECO:0000313" key="6">
    <source>
        <dbReference type="EMBL" id="ODQ45500.1"/>
    </source>
</evidence>
<evidence type="ECO:0000256" key="2">
    <source>
        <dbReference type="ARBA" id="ARBA00022692"/>
    </source>
</evidence>
<gene>
    <name evidence="6" type="ORF">PICMEDRAFT_73025</name>
</gene>
<keyword evidence="3" id="KW-1133">Transmembrane helix</keyword>
<dbReference type="GO" id="GO:0009100">
    <property type="term" value="P:glycoprotein metabolic process"/>
    <property type="evidence" value="ECO:0007669"/>
    <property type="project" value="UniProtKB-ARBA"/>
</dbReference>
<keyword evidence="2" id="KW-0812">Transmembrane</keyword>
<evidence type="ECO:0000256" key="4">
    <source>
        <dbReference type="ARBA" id="ARBA00023136"/>
    </source>
</evidence>
<organism evidence="6 7">
    <name type="scientific">Pichia membranifaciens NRRL Y-2026</name>
    <dbReference type="NCBI Taxonomy" id="763406"/>
    <lineage>
        <taxon>Eukaryota</taxon>
        <taxon>Fungi</taxon>
        <taxon>Dikarya</taxon>
        <taxon>Ascomycota</taxon>
        <taxon>Saccharomycotina</taxon>
        <taxon>Pichiomycetes</taxon>
        <taxon>Pichiales</taxon>
        <taxon>Pichiaceae</taxon>
        <taxon>Pichia</taxon>
    </lineage>
</organism>
<proteinExistence type="predicted"/>
<evidence type="ECO:0000256" key="1">
    <source>
        <dbReference type="ARBA" id="ARBA00004167"/>
    </source>
</evidence>
<keyword evidence="7" id="KW-1185">Reference proteome</keyword>
<dbReference type="GeneID" id="30181050"/>